<dbReference type="GO" id="GO:0008360">
    <property type="term" value="P:regulation of cell shape"/>
    <property type="evidence" value="ECO:0007669"/>
    <property type="project" value="UniProtKB-KW"/>
</dbReference>
<dbReference type="InterPro" id="IPR036950">
    <property type="entry name" value="PBP_transglycosylase"/>
</dbReference>
<dbReference type="InterPro" id="IPR001460">
    <property type="entry name" value="PCN-bd_Tpept"/>
</dbReference>
<reference evidence="20 21" key="1">
    <citation type="journal article" date="2015" name="Nature">
        <title>rRNA introns, odd ribosomes, and small enigmatic genomes across a large radiation of phyla.</title>
        <authorList>
            <person name="Brown C.T."/>
            <person name="Hug L.A."/>
            <person name="Thomas B.C."/>
            <person name="Sharon I."/>
            <person name="Castelle C.J."/>
            <person name="Singh A."/>
            <person name="Wilkins M.J."/>
            <person name="Williams K.H."/>
            <person name="Banfield J.F."/>
        </authorList>
    </citation>
    <scope>NUCLEOTIDE SEQUENCE [LARGE SCALE GENOMIC DNA]</scope>
</reference>
<dbReference type="InterPro" id="IPR023346">
    <property type="entry name" value="Lysozyme-like_dom_sf"/>
</dbReference>
<keyword evidence="4" id="KW-1003">Cell membrane</keyword>
<dbReference type="PANTHER" id="PTHR32282">
    <property type="entry name" value="BINDING PROTEIN TRANSPEPTIDASE, PUTATIVE-RELATED"/>
    <property type="match status" value="1"/>
</dbReference>
<keyword evidence="9" id="KW-0378">Hydrolase</keyword>
<sequence length="712" mass="80441">MRATINFLIVIGRPILKFFKLLRKIEIPKIKLKLPKIKFEKKKKKLIFNKNIIKNNNKKKFKFGWKYPSLLLLTLLITGVLLWTYQTVLRDLPNVNEIYNPPKLSTKIYDRNNNLLYQFYENEDRSWIAFNQIPKDLILATIAIEDKDFYRHHGFSLRGIFKAVIYNFRKNDEDKLRGGSTITQQLVKNVFLSGEKSFQRKIKEAILAVMLESILSKDEILERYFNQVPYGGNVYGVAEASNRYFGKEVGSLNLAEAAFLAGLPAAPGSYSPFNKEGFQLAKLRQEHVINEMLSVGYLDSARAKEAKNTEIKILEDERNILAPHFVFYVKNYLEKLGFTEVGRRGLKVKTSLDLEIQKEAEKIVKEEIEKVRRLKIGNGASLVLDVKNGDILAMVGSKDYFAKDINGKFDVVTQALRQPGSSIKPINYLLALQEGKNLWDTIDDSPVSYQIPGQKTYTPQNYTGKYLGTITLKTALASSLNVPSVKLLKENGVENMIDLAEKMGITTWGDRSRFGLSLALGAGEVTMLELSQAYSIFANLGEKVNINPILEVDNYLGEVIYQKKIESEEVAGERETFLINDALSDDQARSPIFGSNSLLHIGGKKVAVKTGTTNNLKDNWCIGWTPSYLVAVWVGNNDSTPMSWVASGISGATPIWSRTMKNLISDKKNENWPIPIGLYQSEACGKREWFYEGGEKRVKCLTPTVTPTLTTN</sequence>
<dbReference type="Gene3D" id="3.40.710.10">
    <property type="entry name" value="DD-peptidase/beta-lactamase superfamily"/>
    <property type="match status" value="1"/>
</dbReference>
<keyword evidence="17" id="KW-1133">Transmembrane helix</keyword>
<keyword evidence="13" id="KW-0511">Multifunctional enzyme</keyword>
<accession>A0A0G0LDG9</accession>
<comment type="caution">
    <text evidence="20">The sequence shown here is derived from an EMBL/GenBank/DDBJ whole genome shotgun (WGS) entry which is preliminary data.</text>
</comment>
<gene>
    <name evidence="20" type="ORF">US68_C0003G0042</name>
</gene>
<proteinExistence type="inferred from homology"/>
<keyword evidence="12 17" id="KW-0472">Membrane</keyword>
<evidence type="ECO:0000256" key="1">
    <source>
        <dbReference type="ARBA" id="ARBA00004236"/>
    </source>
</evidence>
<feature type="domain" description="Glycosyl transferase family 51" evidence="19">
    <location>
        <begin position="113"/>
        <end position="292"/>
    </location>
</feature>
<dbReference type="FunFam" id="1.10.3810.10:FF:000001">
    <property type="entry name" value="Penicillin-binding protein 1A"/>
    <property type="match status" value="1"/>
</dbReference>
<evidence type="ECO:0000259" key="18">
    <source>
        <dbReference type="Pfam" id="PF00905"/>
    </source>
</evidence>
<evidence type="ECO:0000256" key="16">
    <source>
        <dbReference type="ARBA" id="ARBA00049902"/>
    </source>
</evidence>
<evidence type="ECO:0000256" key="10">
    <source>
        <dbReference type="ARBA" id="ARBA00022960"/>
    </source>
</evidence>
<comment type="catalytic activity">
    <reaction evidence="16">
        <text>[GlcNAc-(1-&gt;4)-Mur2Ac(oyl-L-Ala-gamma-D-Glu-L-Lys-D-Ala-D-Ala)](n)-di-trans,octa-cis-undecaprenyl diphosphate + beta-D-GlcNAc-(1-&gt;4)-Mur2Ac(oyl-L-Ala-gamma-D-Glu-L-Lys-D-Ala-D-Ala)-di-trans,octa-cis-undecaprenyl diphosphate = [GlcNAc-(1-&gt;4)-Mur2Ac(oyl-L-Ala-gamma-D-Glu-L-Lys-D-Ala-D-Ala)](n+1)-di-trans,octa-cis-undecaprenyl diphosphate + di-trans,octa-cis-undecaprenyl diphosphate + H(+)</text>
        <dbReference type="Rhea" id="RHEA:23708"/>
        <dbReference type="Rhea" id="RHEA-COMP:9602"/>
        <dbReference type="Rhea" id="RHEA-COMP:9603"/>
        <dbReference type="ChEBI" id="CHEBI:15378"/>
        <dbReference type="ChEBI" id="CHEBI:58405"/>
        <dbReference type="ChEBI" id="CHEBI:60033"/>
        <dbReference type="ChEBI" id="CHEBI:78435"/>
        <dbReference type="EC" id="2.4.99.28"/>
    </reaction>
</comment>
<comment type="similarity">
    <text evidence="3">In the N-terminal section; belongs to the glycosyltransferase 51 family.</text>
</comment>
<dbReference type="InterPro" id="IPR001264">
    <property type="entry name" value="Glyco_trans_51"/>
</dbReference>
<dbReference type="Proteomes" id="UP000034231">
    <property type="component" value="Unassembled WGS sequence"/>
</dbReference>
<keyword evidence="7" id="KW-0328">Glycosyltransferase</keyword>
<evidence type="ECO:0000256" key="12">
    <source>
        <dbReference type="ARBA" id="ARBA00023136"/>
    </source>
</evidence>
<organism evidence="20 21">
    <name type="scientific">Candidatus Shapirobacteria bacterium GW2011_GWE1_38_10</name>
    <dbReference type="NCBI Taxonomy" id="1618488"/>
    <lineage>
        <taxon>Bacteria</taxon>
        <taxon>Candidatus Shapironibacteriota</taxon>
    </lineage>
</organism>
<dbReference type="GO" id="GO:0009002">
    <property type="term" value="F:serine-type D-Ala-D-Ala carboxypeptidase activity"/>
    <property type="evidence" value="ECO:0007669"/>
    <property type="project" value="UniProtKB-EC"/>
</dbReference>
<evidence type="ECO:0000256" key="3">
    <source>
        <dbReference type="ARBA" id="ARBA00007739"/>
    </source>
</evidence>
<evidence type="ECO:0000256" key="15">
    <source>
        <dbReference type="ARBA" id="ARBA00034000"/>
    </source>
</evidence>
<evidence type="ECO:0000256" key="9">
    <source>
        <dbReference type="ARBA" id="ARBA00022801"/>
    </source>
</evidence>
<dbReference type="GO" id="GO:0008955">
    <property type="term" value="F:peptidoglycan glycosyltransferase activity"/>
    <property type="evidence" value="ECO:0007669"/>
    <property type="project" value="UniProtKB-EC"/>
</dbReference>
<keyword evidence="5" id="KW-0121">Carboxypeptidase</keyword>
<dbReference type="GO" id="GO:0006508">
    <property type="term" value="P:proteolysis"/>
    <property type="evidence" value="ECO:0007669"/>
    <property type="project" value="UniProtKB-KW"/>
</dbReference>
<evidence type="ECO:0000256" key="6">
    <source>
        <dbReference type="ARBA" id="ARBA00022670"/>
    </source>
</evidence>
<evidence type="ECO:0000256" key="2">
    <source>
        <dbReference type="ARBA" id="ARBA00007090"/>
    </source>
</evidence>
<dbReference type="GO" id="GO:0030288">
    <property type="term" value="C:outer membrane-bounded periplasmic space"/>
    <property type="evidence" value="ECO:0007669"/>
    <property type="project" value="TreeGrafter"/>
</dbReference>
<evidence type="ECO:0000259" key="19">
    <source>
        <dbReference type="Pfam" id="PF00912"/>
    </source>
</evidence>
<dbReference type="Gene3D" id="1.10.3810.10">
    <property type="entry name" value="Biosynthetic peptidoglycan transglycosylase-like"/>
    <property type="match status" value="1"/>
</dbReference>
<evidence type="ECO:0000256" key="5">
    <source>
        <dbReference type="ARBA" id="ARBA00022645"/>
    </source>
</evidence>
<evidence type="ECO:0000256" key="7">
    <source>
        <dbReference type="ARBA" id="ARBA00022676"/>
    </source>
</evidence>
<evidence type="ECO:0000256" key="14">
    <source>
        <dbReference type="ARBA" id="ARBA00023316"/>
    </source>
</evidence>
<dbReference type="GO" id="GO:0008658">
    <property type="term" value="F:penicillin binding"/>
    <property type="evidence" value="ECO:0007669"/>
    <property type="project" value="InterPro"/>
</dbReference>
<dbReference type="PANTHER" id="PTHR32282:SF11">
    <property type="entry name" value="PENICILLIN-BINDING PROTEIN 1B"/>
    <property type="match status" value="1"/>
</dbReference>
<evidence type="ECO:0000256" key="11">
    <source>
        <dbReference type="ARBA" id="ARBA00022984"/>
    </source>
</evidence>
<comment type="subcellular location">
    <subcellularLocation>
        <location evidence="1">Cell membrane</location>
    </subcellularLocation>
</comment>
<feature type="transmembrane region" description="Helical" evidence="17">
    <location>
        <begin position="67"/>
        <end position="85"/>
    </location>
</feature>
<keyword evidence="8" id="KW-0808">Transferase</keyword>
<dbReference type="PATRIC" id="fig|1618488.3.peg.168"/>
<name>A0A0G0LDG9_9BACT</name>
<keyword evidence="11" id="KW-0573">Peptidoglycan synthesis</keyword>
<keyword evidence="17" id="KW-0812">Transmembrane</keyword>
<dbReference type="SUPFAM" id="SSF53955">
    <property type="entry name" value="Lysozyme-like"/>
    <property type="match status" value="1"/>
</dbReference>
<dbReference type="InterPro" id="IPR012338">
    <property type="entry name" value="Beta-lactam/transpept-like"/>
</dbReference>
<keyword evidence="6" id="KW-0645">Protease</keyword>
<dbReference type="NCBIfam" id="TIGR02074">
    <property type="entry name" value="PBP_1a_fam"/>
    <property type="match status" value="1"/>
</dbReference>
<dbReference type="GO" id="GO:0071555">
    <property type="term" value="P:cell wall organization"/>
    <property type="evidence" value="ECO:0007669"/>
    <property type="project" value="UniProtKB-KW"/>
</dbReference>
<protein>
    <submittedName>
        <fullName evidence="20">Uncharacterized protein</fullName>
    </submittedName>
</protein>
<comment type="catalytic activity">
    <reaction evidence="15">
        <text>Preferential cleavage: (Ac)2-L-Lys-D-Ala-|-D-Ala. Also transpeptidation of peptidyl-alanyl moieties that are N-acyl substituents of D-alanine.</text>
        <dbReference type="EC" id="3.4.16.4"/>
    </reaction>
</comment>
<dbReference type="GO" id="GO:0005886">
    <property type="term" value="C:plasma membrane"/>
    <property type="evidence" value="ECO:0007669"/>
    <property type="project" value="UniProtKB-SubCell"/>
</dbReference>
<evidence type="ECO:0000256" key="13">
    <source>
        <dbReference type="ARBA" id="ARBA00023268"/>
    </source>
</evidence>
<dbReference type="AlphaFoldDB" id="A0A0G0LDG9"/>
<evidence type="ECO:0000313" key="21">
    <source>
        <dbReference type="Proteomes" id="UP000034231"/>
    </source>
</evidence>
<evidence type="ECO:0000313" key="20">
    <source>
        <dbReference type="EMBL" id="KKQ50676.1"/>
    </source>
</evidence>
<evidence type="ECO:0000256" key="17">
    <source>
        <dbReference type="SAM" id="Phobius"/>
    </source>
</evidence>
<dbReference type="Pfam" id="PF00912">
    <property type="entry name" value="Transgly"/>
    <property type="match status" value="1"/>
</dbReference>
<dbReference type="InterPro" id="IPR050396">
    <property type="entry name" value="Glycosyltr_51/Transpeptidase"/>
</dbReference>
<dbReference type="Pfam" id="PF00905">
    <property type="entry name" value="Transpeptidase"/>
    <property type="match status" value="1"/>
</dbReference>
<dbReference type="SUPFAM" id="SSF56601">
    <property type="entry name" value="beta-lactamase/transpeptidase-like"/>
    <property type="match status" value="1"/>
</dbReference>
<keyword evidence="10" id="KW-0133">Cell shape</keyword>
<evidence type="ECO:0000256" key="4">
    <source>
        <dbReference type="ARBA" id="ARBA00022475"/>
    </source>
</evidence>
<comment type="similarity">
    <text evidence="2">In the C-terminal section; belongs to the transpeptidase family.</text>
</comment>
<evidence type="ECO:0000256" key="8">
    <source>
        <dbReference type="ARBA" id="ARBA00022679"/>
    </source>
</evidence>
<feature type="domain" description="Penicillin-binding protein transpeptidase" evidence="18">
    <location>
        <begin position="380"/>
        <end position="645"/>
    </location>
</feature>
<keyword evidence="14" id="KW-0961">Cell wall biogenesis/degradation</keyword>
<dbReference type="GO" id="GO:0009252">
    <property type="term" value="P:peptidoglycan biosynthetic process"/>
    <property type="evidence" value="ECO:0007669"/>
    <property type="project" value="UniProtKB-KW"/>
</dbReference>
<dbReference type="EMBL" id="LBTX01000003">
    <property type="protein sequence ID" value="KKQ50676.1"/>
    <property type="molecule type" value="Genomic_DNA"/>
</dbReference>